<sequence length="336" mass="38131">MDLNTLLADIKKKKGLKPVYLLHGEEPYFIDLISDAVENTLLDEAQKGFDQSILYGKETDFSTIVNAAKRYPMMSDYQVIIVKEAQNLKWKDDELFLHYLENPTPSTILVVCHKYGKFDKRKKSYKAADKAGVVFESSKLYEDKIGAWITGQFNFLGRKIHPQASAMMAEYLGTDLSKVANEIEKLVLNVPKEIEIGAADIEKNIGISKDFNVFELNTALSKRQAFKAYQIVDYFDANPKANPLVVVFGTLAGYFTKVLKYHYLPDKSPAVAAKELGVHPFFIKEYELAARNYNRKKTMNTIHLLKVYDLKSKGMHVGPNTVPGDLLKELIFKILN</sequence>
<evidence type="ECO:0000256" key="5">
    <source>
        <dbReference type="ARBA" id="ARBA00022705"/>
    </source>
</evidence>
<evidence type="ECO:0000313" key="10">
    <source>
        <dbReference type="EMBL" id="MBE8714641.1"/>
    </source>
</evidence>
<dbReference type="RefSeq" id="WP_196936106.1">
    <property type="nucleotide sequence ID" value="NZ_MU158698.1"/>
</dbReference>
<dbReference type="Pfam" id="PF06144">
    <property type="entry name" value="DNA_pol3_delta"/>
    <property type="match status" value="1"/>
</dbReference>
<reference evidence="10" key="1">
    <citation type="submission" date="2018-02" db="EMBL/GenBank/DDBJ databases">
        <authorList>
            <person name="Vasarhelyi B.M."/>
            <person name="Deshmukh S."/>
            <person name="Balint B."/>
            <person name="Kukolya J."/>
        </authorList>
    </citation>
    <scope>NUCLEOTIDE SEQUENCE</scope>
    <source>
        <strain evidence="10">KB22</strain>
    </source>
</reference>
<dbReference type="NCBIfam" id="TIGR01128">
    <property type="entry name" value="holA"/>
    <property type="match status" value="1"/>
</dbReference>
<gene>
    <name evidence="10" type="primary">holA</name>
    <name evidence="10" type="ORF">C4F49_13210</name>
</gene>
<dbReference type="SUPFAM" id="SSF48019">
    <property type="entry name" value="post-AAA+ oligomerization domain-like"/>
    <property type="match status" value="1"/>
</dbReference>
<organism evidence="10 11">
    <name type="scientific">Sphingobacterium hungaricum</name>
    <dbReference type="NCBI Taxonomy" id="2082723"/>
    <lineage>
        <taxon>Bacteria</taxon>
        <taxon>Pseudomonadati</taxon>
        <taxon>Bacteroidota</taxon>
        <taxon>Sphingobacteriia</taxon>
        <taxon>Sphingobacteriales</taxon>
        <taxon>Sphingobacteriaceae</taxon>
        <taxon>Sphingobacterium</taxon>
    </lineage>
</organism>
<accession>A0A928YQU9</accession>
<dbReference type="InterPro" id="IPR008921">
    <property type="entry name" value="DNA_pol3_clamp-load_cplx_C"/>
</dbReference>
<comment type="similarity">
    <text evidence="7">Belongs to the DNA polymerase HolA subunit family.</text>
</comment>
<dbReference type="InterPro" id="IPR010372">
    <property type="entry name" value="DNA_pol3_delta_N"/>
</dbReference>
<keyword evidence="3" id="KW-0808">Transferase</keyword>
<dbReference type="PROSITE" id="PS51082">
    <property type="entry name" value="WH2"/>
    <property type="match status" value="1"/>
</dbReference>
<dbReference type="EC" id="2.7.7.7" evidence="1"/>
<evidence type="ECO:0000256" key="1">
    <source>
        <dbReference type="ARBA" id="ARBA00012417"/>
    </source>
</evidence>
<dbReference type="GO" id="GO:0003677">
    <property type="term" value="F:DNA binding"/>
    <property type="evidence" value="ECO:0007669"/>
    <property type="project" value="InterPro"/>
</dbReference>
<keyword evidence="4" id="KW-0548">Nucleotidyltransferase</keyword>
<dbReference type="GO" id="GO:0003887">
    <property type="term" value="F:DNA-directed DNA polymerase activity"/>
    <property type="evidence" value="ECO:0007669"/>
    <property type="project" value="UniProtKB-KW"/>
</dbReference>
<proteinExistence type="inferred from homology"/>
<evidence type="ECO:0000256" key="3">
    <source>
        <dbReference type="ARBA" id="ARBA00022679"/>
    </source>
</evidence>
<evidence type="ECO:0000256" key="4">
    <source>
        <dbReference type="ARBA" id="ARBA00022695"/>
    </source>
</evidence>
<dbReference type="PANTHER" id="PTHR34388:SF1">
    <property type="entry name" value="DNA POLYMERASE III SUBUNIT DELTA"/>
    <property type="match status" value="1"/>
</dbReference>
<dbReference type="InterPro" id="IPR027417">
    <property type="entry name" value="P-loop_NTPase"/>
</dbReference>
<feature type="domain" description="WH2" evidence="9">
    <location>
        <begin position="2"/>
        <end position="19"/>
    </location>
</feature>
<dbReference type="Gene3D" id="3.40.50.300">
    <property type="entry name" value="P-loop containing nucleotide triphosphate hydrolases"/>
    <property type="match status" value="1"/>
</dbReference>
<dbReference type="PANTHER" id="PTHR34388">
    <property type="entry name" value="DNA POLYMERASE III SUBUNIT DELTA"/>
    <property type="match status" value="1"/>
</dbReference>
<comment type="caution">
    <text evidence="10">The sequence shown here is derived from an EMBL/GenBank/DDBJ whole genome shotgun (WGS) entry which is preliminary data.</text>
</comment>
<dbReference type="InterPro" id="IPR003124">
    <property type="entry name" value="WH2_dom"/>
</dbReference>
<dbReference type="GO" id="GO:0003779">
    <property type="term" value="F:actin binding"/>
    <property type="evidence" value="ECO:0007669"/>
    <property type="project" value="InterPro"/>
</dbReference>
<evidence type="ECO:0000256" key="2">
    <source>
        <dbReference type="ARBA" id="ARBA00017703"/>
    </source>
</evidence>
<dbReference type="SUPFAM" id="SSF52540">
    <property type="entry name" value="P-loop containing nucleoside triphosphate hydrolases"/>
    <property type="match status" value="1"/>
</dbReference>
<name>A0A928YQU9_9SPHI</name>
<evidence type="ECO:0000259" key="9">
    <source>
        <dbReference type="PROSITE" id="PS51082"/>
    </source>
</evidence>
<evidence type="ECO:0000256" key="8">
    <source>
        <dbReference type="ARBA" id="ARBA00049244"/>
    </source>
</evidence>
<keyword evidence="11" id="KW-1185">Reference proteome</keyword>
<dbReference type="GO" id="GO:0009360">
    <property type="term" value="C:DNA polymerase III complex"/>
    <property type="evidence" value="ECO:0007669"/>
    <property type="project" value="InterPro"/>
</dbReference>
<dbReference type="Proteomes" id="UP000616201">
    <property type="component" value="Unassembled WGS sequence"/>
</dbReference>
<dbReference type="Gene3D" id="1.10.8.60">
    <property type="match status" value="1"/>
</dbReference>
<comment type="catalytic activity">
    <reaction evidence="8">
        <text>DNA(n) + a 2'-deoxyribonucleoside 5'-triphosphate = DNA(n+1) + diphosphate</text>
        <dbReference type="Rhea" id="RHEA:22508"/>
        <dbReference type="Rhea" id="RHEA-COMP:17339"/>
        <dbReference type="Rhea" id="RHEA-COMP:17340"/>
        <dbReference type="ChEBI" id="CHEBI:33019"/>
        <dbReference type="ChEBI" id="CHEBI:61560"/>
        <dbReference type="ChEBI" id="CHEBI:173112"/>
        <dbReference type="EC" id="2.7.7.7"/>
    </reaction>
</comment>
<dbReference type="InterPro" id="IPR005790">
    <property type="entry name" value="DNA_polIII_delta"/>
</dbReference>
<dbReference type="EMBL" id="PRDK01000007">
    <property type="protein sequence ID" value="MBE8714641.1"/>
    <property type="molecule type" value="Genomic_DNA"/>
</dbReference>
<keyword evidence="5" id="KW-0235">DNA replication</keyword>
<evidence type="ECO:0000313" key="11">
    <source>
        <dbReference type="Proteomes" id="UP000616201"/>
    </source>
</evidence>
<protein>
    <recommendedName>
        <fullName evidence="2">DNA polymerase III subunit delta</fullName>
        <ecNumber evidence="1">2.7.7.7</ecNumber>
    </recommendedName>
</protein>
<dbReference type="AlphaFoldDB" id="A0A928YQU9"/>
<evidence type="ECO:0000256" key="7">
    <source>
        <dbReference type="ARBA" id="ARBA00034754"/>
    </source>
</evidence>
<dbReference type="GO" id="GO:0006261">
    <property type="term" value="P:DNA-templated DNA replication"/>
    <property type="evidence" value="ECO:0007669"/>
    <property type="project" value="TreeGrafter"/>
</dbReference>
<dbReference type="Gene3D" id="1.20.272.10">
    <property type="match status" value="1"/>
</dbReference>
<keyword evidence="6" id="KW-0239">DNA-directed DNA polymerase</keyword>
<evidence type="ECO:0000256" key="6">
    <source>
        <dbReference type="ARBA" id="ARBA00022932"/>
    </source>
</evidence>